<feature type="signal peptide" evidence="1">
    <location>
        <begin position="1"/>
        <end position="27"/>
    </location>
</feature>
<accession>A0A1M5ETT0</accession>
<dbReference type="EMBL" id="FQWD01000001">
    <property type="protein sequence ID" value="SHF82638.1"/>
    <property type="molecule type" value="Genomic_DNA"/>
</dbReference>
<feature type="chain" id="PRO_5013110137" description="Secreted protein" evidence="1">
    <location>
        <begin position="28"/>
        <end position="66"/>
    </location>
</feature>
<protein>
    <recommendedName>
        <fullName evidence="4">Secreted protein</fullName>
    </recommendedName>
</protein>
<evidence type="ECO:0000256" key="1">
    <source>
        <dbReference type="SAM" id="SignalP"/>
    </source>
</evidence>
<proteinExistence type="predicted"/>
<organism evidence="2 3">
    <name type="scientific">Marisediminitalea aggregata</name>
    <dbReference type="NCBI Taxonomy" id="634436"/>
    <lineage>
        <taxon>Bacteria</taxon>
        <taxon>Pseudomonadati</taxon>
        <taxon>Pseudomonadota</taxon>
        <taxon>Gammaproteobacteria</taxon>
        <taxon>Alteromonadales</taxon>
        <taxon>Alteromonadaceae</taxon>
        <taxon>Marisediminitalea</taxon>
    </lineage>
</organism>
<dbReference type="RefSeq" id="WP_073317396.1">
    <property type="nucleotide sequence ID" value="NZ_FQWD01000001.1"/>
</dbReference>
<dbReference type="Proteomes" id="UP000184520">
    <property type="component" value="Unassembled WGS sequence"/>
</dbReference>
<sequence>MDKKKVLSILSFIGLSGSLMFSVSALSADSISDTSFAGGSPISLTVPGCDNGQAVGNKHCNDSSDD</sequence>
<reference evidence="3" key="1">
    <citation type="submission" date="2016-11" db="EMBL/GenBank/DDBJ databases">
        <authorList>
            <person name="Varghese N."/>
            <person name="Submissions S."/>
        </authorList>
    </citation>
    <scope>NUCLEOTIDE SEQUENCE [LARGE SCALE GENOMIC DNA]</scope>
    <source>
        <strain evidence="3">CGMCC 1.8995</strain>
    </source>
</reference>
<evidence type="ECO:0008006" key="4">
    <source>
        <dbReference type="Google" id="ProtNLM"/>
    </source>
</evidence>
<dbReference type="OrthoDB" id="9914715at2"/>
<name>A0A1M5ETT0_9ALTE</name>
<gene>
    <name evidence="2" type="ORF">SAMN05216361_0538</name>
</gene>
<keyword evidence="3" id="KW-1185">Reference proteome</keyword>
<evidence type="ECO:0000313" key="2">
    <source>
        <dbReference type="EMBL" id="SHF82638.1"/>
    </source>
</evidence>
<evidence type="ECO:0000313" key="3">
    <source>
        <dbReference type="Proteomes" id="UP000184520"/>
    </source>
</evidence>
<dbReference type="AlphaFoldDB" id="A0A1M5ETT0"/>
<keyword evidence="1" id="KW-0732">Signal</keyword>